<keyword evidence="2" id="KW-1185">Reference proteome</keyword>
<proteinExistence type="predicted"/>
<gene>
    <name evidence="1" type="ORF">HPB49_013572</name>
</gene>
<evidence type="ECO:0000313" key="2">
    <source>
        <dbReference type="Proteomes" id="UP000821865"/>
    </source>
</evidence>
<sequence>MVSILHAGTGTFGRVCLCRDGSGAFHAMKILEISDVIRLKQVEHVKNEKAILLQVQHPFIIRMSWTHHDATCLYMLFEYVSGGELFTYLRNAGRFTSATGSFYAAEIVLALEYLHRMHIVYRDLKPENLLLDREGHLKITDFGFAKKLHDRSLSPSLSLSSFSDTLAYPDSFQTHFTRKTCLHD</sequence>
<protein>
    <submittedName>
        <fullName evidence="1">Uncharacterized protein</fullName>
    </submittedName>
</protein>
<dbReference type="Proteomes" id="UP000821865">
    <property type="component" value="Chromosome 2"/>
</dbReference>
<reference evidence="1" key="1">
    <citation type="submission" date="2020-05" db="EMBL/GenBank/DDBJ databases">
        <title>Large-scale comparative analyses of tick genomes elucidate their genetic diversity and vector capacities.</title>
        <authorList>
            <person name="Jia N."/>
            <person name="Wang J."/>
            <person name="Shi W."/>
            <person name="Du L."/>
            <person name="Sun Y."/>
            <person name="Zhan W."/>
            <person name="Jiang J."/>
            <person name="Wang Q."/>
            <person name="Zhang B."/>
            <person name="Ji P."/>
            <person name="Sakyi L.B."/>
            <person name="Cui X."/>
            <person name="Yuan T."/>
            <person name="Jiang B."/>
            <person name="Yang W."/>
            <person name="Lam T.T.-Y."/>
            <person name="Chang Q."/>
            <person name="Ding S."/>
            <person name="Wang X."/>
            <person name="Zhu J."/>
            <person name="Ruan X."/>
            <person name="Zhao L."/>
            <person name="Wei J."/>
            <person name="Que T."/>
            <person name="Du C."/>
            <person name="Cheng J."/>
            <person name="Dai P."/>
            <person name="Han X."/>
            <person name="Huang E."/>
            <person name="Gao Y."/>
            <person name="Liu J."/>
            <person name="Shao H."/>
            <person name="Ye R."/>
            <person name="Li L."/>
            <person name="Wei W."/>
            <person name="Wang X."/>
            <person name="Wang C."/>
            <person name="Yang T."/>
            <person name="Huo Q."/>
            <person name="Li W."/>
            <person name="Guo W."/>
            <person name="Chen H."/>
            <person name="Zhou L."/>
            <person name="Ni X."/>
            <person name="Tian J."/>
            <person name="Zhou Y."/>
            <person name="Sheng Y."/>
            <person name="Liu T."/>
            <person name="Pan Y."/>
            <person name="Xia L."/>
            <person name="Li J."/>
            <person name="Zhao F."/>
            <person name="Cao W."/>
        </authorList>
    </citation>
    <scope>NUCLEOTIDE SEQUENCE</scope>
    <source>
        <strain evidence="1">Dsil-2018</strain>
    </source>
</reference>
<evidence type="ECO:0000313" key="1">
    <source>
        <dbReference type="EMBL" id="KAH7966072.1"/>
    </source>
</evidence>
<dbReference type="EMBL" id="CM023471">
    <property type="protein sequence ID" value="KAH7966072.1"/>
    <property type="molecule type" value="Genomic_DNA"/>
</dbReference>
<comment type="caution">
    <text evidence="1">The sequence shown here is derived from an EMBL/GenBank/DDBJ whole genome shotgun (WGS) entry which is preliminary data.</text>
</comment>
<accession>A0ACB8DDA4</accession>
<name>A0ACB8DDA4_DERSI</name>
<organism evidence="1 2">
    <name type="scientific">Dermacentor silvarum</name>
    <name type="common">Tick</name>
    <dbReference type="NCBI Taxonomy" id="543639"/>
    <lineage>
        <taxon>Eukaryota</taxon>
        <taxon>Metazoa</taxon>
        <taxon>Ecdysozoa</taxon>
        <taxon>Arthropoda</taxon>
        <taxon>Chelicerata</taxon>
        <taxon>Arachnida</taxon>
        <taxon>Acari</taxon>
        <taxon>Parasitiformes</taxon>
        <taxon>Ixodida</taxon>
        <taxon>Ixodoidea</taxon>
        <taxon>Ixodidae</taxon>
        <taxon>Rhipicephalinae</taxon>
        <taxon>Dermacentor</taxon>
    </lineage>
</organism>